<reference evidence="11" key="1">
    <citation type="submission" date="2018-12" db="EMBL/GenBank/DDBJ databases">
        <authorList>
            <person name="Yazar S."/>
        </authorList>
    </citation>
    <scope>NUCLEOTIDE SEQUENCE [LARGE SCALE GENOMIC DNA]</scope>
</reference>
<dbReference type="Gene3D" id="4.10.75.10">
    <property type="entry name" value="Elafin-like"/>
    <property type="match status" value="3"/>
</dbReference>
<keyword evidence="11" id="KW-1185">Reference proteome</keyword>
<dbReference type="GO" id="GO:0019731">
    <property type="term" value="P:antibacterial humoral response"/>
    <property type="evidence" value="ECO:0007669"/>
    <property type="project" value="TreeGrafter"/>
</dbReference>
<dbReference type="GO" id="GO:0004867">
    <property type="term" value="F:serine-type endopeptidase inhibitor activity"/>
    <property type="evidence" value="ECO:0007669"/>
    <property type="project" value="TreeGrafter"/>
</dbReference>
<reference evidence="10" key="3">
    <citation type="submission" date="2025-09" db="UniProtKB">
        <authorList>
            <consortium name="Ensembl"/>
        </authorList>
    </citation>
    <scope>IDENTIFICATION</scope>
</reference>
<keyword evidence="2" id="KW-0964">Secreted</keyword>
<dbReference type="GO" id="GO:0005615">
    <property type="term" value="C:extracellular space"/>
    <property type="evidence" value="ECO:0007669"/>
    <property type="project" value="TreeGrafter"/>
</dbReference>
<evidence type="ECO:0000256" key="5">
    <source>
        <dbReference type="ARBA" id="ARBA00022729"/>
    </source>
</evidence>
<evidence type="ECO:0000313" key="11">
    <source>
        <dbReference type="Proteomes" id="UP000314987"/>
    </source>
</evidence>
<dbReference type="PANTHER" id="PTHR19441">
    <property type="entry name" value="WHEY ACDIC PROTEIN WAP"/>
    <property type="match status" value="1"/>
</dbReference>
<feature type="chain" id="PRO_5021198406" description="WAP domain-containing protein" evidence="8">
    <location>
        <begin position="29"/>
        <end position="187"/>
    </location>
</feature>
<dbReference type="OrthoDB" id="9451828at2759"/>
<evidence type="ECO:0000313" key="10">
    <source>
        <dbReference type="Ensembl" id="ENSVURP00010002361.1"/>
    </source>
</evidence>
<accession>A0A4X2JWR5</accession>
<evidence type="ECO:0000256" key="1">
    <source>
        <dbReference type="ARBA" id="ARBA00004613"/>
    </source>
</evidence>
<evidence type="ECO:0000256" key="7">
    <source>
        <dbReference type="ARBA" id="ARBA00023157"/>
    </source>
</evidence>
<dbReference type="GeneID" id="114032600"/>
<dbReference type="InterPro" id="IPR036645">
    <property type="entry name" value="Elafin-like_sf"/>
</dbReference>
<keyword evidence="3" id="KW-0929">Antimicrobial</keyword>
<dbReference type="Pfam" id="PF00095">
    <property type="entry name" value="WAP"/>
    <property type="match status" value="3"/>
</dbReference>
<evidence type="ECO:0000256" key="8">
    <source>
        <dbReference type="SAM" id="SignalP"/>
    </source>
</evidence>
<dbReference type="PRINTS" id="PR00003">
    <property type="entry name" value="4DISULPHCORE"/>
</dbReference>
<dbReference type="Ensembl" id="ENSVURT00010002690.1">
    <property type="protein sequence ID" value="ENSVURP00010002361.1"/>
    <property type="gene ID" value="ENSVURG00010001948.1"/>
</dbReference>
<protein>
    <recommendedName>
        <fullName evidence="9">WAP domain-containing protein</fullName>
    </recommendedName>
</protein>
<dbReference type="InterPro" id="IPR050514">
    <property type="entry name" value="WAP_four-disulfide_core"/>
</dbReference>
<dbReference type="GeneTree" id="ENSGT00390000012286"/>
<proteinExistence type="predicted"/>
<evidence type="ECO:0000256" key="4">
    <source>
        <dbReference type="ARBA" id="ARBA00022690"/>
    </source>
</evidence>
<dbReference type="RefSeq" id="XP_027703754.1">
    <property type="nucleotide sequence ID" value="XM_027847953.1"/>
</dbReference>
<dbReference type="STRING" id="29139.ENSVURP00010002361"/>
<dbReference type="PROSITE" id="PS51390">
    <property type="entry name" value="WAP"/>
    <property type="match status" value="3"/>
</dbReference>
<dbReference type="CDD" id="cd00199">
    <property type="entry name" value="WAP"/>
    <property type="match status" value="1"/>
</dbReference>
<dbReference type="GO" id="GO:0045087">
    <property type="term" value="P:innate immune response"/>
    <property type="evidence" value="ECO:0007669"/>
    <property type="project" value="TreeGrafter"/>
</dbReference>
<organism evidence="10 11">
    <name type="scientific">Vombatus ursinus</name>
    <name type="common">Common wombat</name>
    <dbReference type="NCBI Taxonomy" id="29139"/>
    <lineage>
        <taxon>Eukaryota</taxon>
        <taxon>Metazoa</taxon>
        <taxon>Chordata</taxon>
        <taxon>Craniata</taxon>
        <taxon>Vertebrata</taxon>
        <taxon>Euteleostomi</taxon>
        <taxon>Mammalia</taxon>
        <taxon>Metatheria</taxon>
        <taxon>Diprotodontia</taxon>
        <taxon>Vombatidae</taxon>
        <taxon>Vombatus</taxon>
    </lineage>
</organism>
<reference evidence="10" key="2">
    <citation type="submission" date="2025-08" db="UniProtKB">
        <authorList>
            <consortium name="Ensembl"/>
        </authorList>
    </citation>
    <scope>IDENTIFICATION</scope>
</reference>
<feature type="domain" description="WAP" evidence="9">
    <location>
        <begin position="89"/>
        <end position="136"/>
    </location>
</feature>
<dbReference type="PANTHER" id="PTHR19441:SF44">
    <property type="entry name" value="ANTILEUKOPROTEINASE"/>
    <property type="match status" value="1"/>
</dbReference>
<feature type="signal peptide" evidence="8">
    <location>
        <begin position="1"/>
        <end position="28"/>
    </location>
</feature>
<dbReference type="Proteomes" id="UP000314987">
    <property type="component" value="Unassembled WGS sequence"/>
</dbReference>
<sequence>MAPALIMKSGSPFFFLAFLALMFLTSSGSPNAAKIGKVRAGSCPLDNVRCFKADPPQCNYDKQCPRGQKCCYYHCGFKCVEPSGTKDPGTKKAGSCPDDPFRCIRGEPSECVGDEQCPQNQKCCYYHCGFKCVHPKETNNKAKAGQCPPKTNLCLTPNQCEDDGHCLGNMKCCEGMCGKVCTVPVTD</sequence>
<evidence type="ECO:0000256" key="2">
    <source>
        <dbReference type="ARBA" id="ARBA00022525"/>
    </source>
</evidence>
<keyword evidence="7" id="KW-1015">Disulfide bond</keyword>
<keyword evidence="4" id="KW-0646">Protease inhibitor</keyword>
<feature type="domain" description="WAP" evidence="9">
    <location>
        <begin position="36"/>
        <end position="83"/>
    </location>
</feature>
<feature type="domain" description="WAP" evidence="9">
    <location>
        <begin position="140"/>
        <end position="185"/>
    </location>
</feature>
<evidence type="ECO:0000256" key="6">
    <source>
        <dbReference type="ARBA" id="ARBA00023022"/>
    </source>
</evidence>
<evidence type="ECO:0000259" key="9">
    <source>
        <dbReference type="PROSITE" id="PS51390"/>
    </source>
</evidence>
<dbReference type="SMART" id="SM00217">
    <property type="entry name" value="WAP"/>
    <property type="match status" value="3"/>
</dbReference>
<keyword evidence="6" id="KW-0044">Antibiotic</keyword>
<dbReference type="OMA" id="SERSCKW"/>
<dbReference type="SUPFAM" id="SSF57256">
    <property type="entry name" value="Elafin-like"/>
    <property type="match status" value="3"/>
</dbReference>
<comment type="subcellular location">
    <subcellularLocation>
        <location evidence="1">Secreted</location>
    </subcellularLocation>
</comment>
<dbReference type="InterPro" id="IPR008197">
    <property type="entry name" value="WAP_dom"/>
</dbReference>
<name>A0A4X2JWR5_VOMUR</name>
<keyword evidence="5 8" id="KW-0732">Signal</keyword>
<gene>
    <name evidence="10" type="primary">LOC114032600</name>
</gene>
<evidence type="ECO:0000256" key="3">
    <source>
        <dbReference type="ARBA" id="ARBA00022529"/>
    </source>
</evidence>
<dbReference type="AlphaFoldDB" id="A0A4X2JWR5"/>